<name>A0ABS1X0V5_9GAMM</name>
<evidence type="ECO:0000313" key="2">
    <source>
        <dbReference type="EMBL" id="MBM0106832.1"/>
    </source>
</evidence>
<accession>A0ABS1X0V5</accession>
<dbReference type="InterPro" id="IPR053728">
    <property type="entry name" value="Alginate_Permeability_Chnl"/>
</dbReference>
<dbReference type="Proteomes" id="UP000661077">
    <property type="component" value="Unassembled WGS sequence"/>
</dbReference>
<dbReference type="Pfam" id="PF13372">
    <property type="entry name" value="Alginate_exp"/>
    <property type="match status" value="1"/>
</dbReference>
<dbReference type="EMBL" id="JAEVLS010000004">
    <property type="protein sequence ID" value="MBM0106832.1"/>
    <property type="molecule type" value="Genomic_DNA"/>
</dbReference>
<keyword evidence="3" id="KW-1185">Reference proteome</keyword>
<protein>
    <submittedName>
        <fullName evidence="2">Alginate export family protein</fullName>
    </submittedName>
</protein>
<dbReference type="Gene3D" id="2.40.160.100">
    <property type="match status" value="1"/>
</dbReference>
<feature type="domain" description="Alginate export" evidence="1">
    <location>
        <begin position="44"/>
        <end position="450"/>
    </location>
</feature>
<evidence type="ECO:0000313" key="3">
    <source>
        <dbReference type="Proteomes" id="UP000661077"/>
    </source>
</evidence>
<dbReference type="InterPro" id="IPR025388">
    <property type="entry name" value="Alginate_export_dom"/>
</dbReference>
<evidence type="ECO:0000259" key="1">
    <source>
        <dbReference type="Pfam" id="PF13372"/>
    </source>
</evidence>
<proteinExistence type="predicted"/>
<sequence>MVGESGLRFGVASIALATGWTGAASAAEDTTPWRLEQALAAPEWLSIGGSYRARYETLSHPYRANASGSDEIFVSHLLLSARIATDTFYAQLELEDSRQRLADSRSAIGTDSVNTLEPLQALVGMRFNDAFTPGGRLDVSAGRMTIDPGGRRLVSRNNFRNTTNSYTGVHALWKGAVGQELRAFYVLPVQRRPADLQSLLDNDHELDRESSDVSLWGVFGAVPETVGHATAEAYWFGLRSRDQPGIAAADRDIYTPGFRLIRRPAAQSWDFETEAAYQFGTSRLTTAAADRNDLQHRAGFFHGEIGYTWRARMSPRLELSYDYASGDEDPTDNENNRFDTLYGSRRFDFGHTGIYGALARSNINSPGLRVEAKPLPKVAGMFGYRAVWLASDRDQYTTARLQDPSGDSGSFVGHQLEWLLQYNARPGNLVLEVGGAHLAHGHFLEHAPNAPSEGDSTYFYASAMTTF</sequence>
<reference evidence="2 3" key="1">
    <citation type="journal article" date="2021" name="Int. J. Syst. Evol. Microbiol.">
        <title>Steroidobacter gossypii sp. nov., isolated from soil of cotton cropping field.</title>
        <authorList>
            <person name="Huang R."/>
            <person name="Yang S."/>
            <person name="Zhen C."/>
            <person name="Liu W."/>
        </authorList>
    </citation>
    <scope>NUCLEOTIDE SEQUENCE [LARGE SCALE GENOMIC DNA]</scope>
    <source>
        <strain evidence="2 3">S1-65</strain>
    </source>
</reference>
<gene>
    <name evidence="2" type="ORF">JM946_19025</name>
</gene>
<comment type="caution">
    <text evidence="2">The sequence shown here is derived from an EMBL/GenBank/DDBJ whole genome shotgun (WGS) entry which is preliminary data.</text>
</comment>
<organism evidence="2 3">
    <name type="scientific">Steroidobacter gossypii</name>
    <dbReference type="NCBI Taxonomy" id="2805490"/>
    <lineage>
        <taxon>Bacteria</taxon>
        <taxon>Pseudomonadati</taxon>
        <taxon>Pseudomonadota</taxon>
        <taxon>Gammaproteobacteria</taxon>
        <taxon>Steroidobacterales</taxon>
        <taxon>Steroidobacteraceae</taxon>
        <taxon>Steroidobacter</taxon>
    </lineage>
</organism>